<comment type="caution">
    <text evidence="1">The sequence shown here is derived from an EMBL/GenBank/DDBJ whole genome shotgun (WGS) entry which is preliminary data.</text>
</comment>
<keyword evidence="2" id="KW-1185">Reference proteome</keyword>
<accession>A0ABR1IJ50</accession>
<proteinExistence type="predicted"/>
<dbReference type="EMBL" id="JBANRG010000132">
    <property type="protein sequence ID" value="KAK7434058.1"/>
    <property type="molecule type" value="Genomic_DNA"/>
</dbReference>
<evidence type="ECO:0000313" key="2">
    <source>
        <dbReference type="Proteomes" id="UP001498398"/>
    </source>
</evidence>
<reference evidence="1 2" key="1">
    <citation type="submission" date="2024-01" db="EMBL/GenBank/DDBJ databases">
        <title>A draft genome for the cacao thread blight pathogen Marasmiellus scandens.</title>
        <authorList>
            <person name="Baruah I.K."/>
            <person name="Leung J."/>
            <person name="Bukari Y."/>
            <person name="Amoako-Attah I."/>
            <person name="Meinhardt L.W."/>
            <person name="Bailey B.A."/>
            <person name="Cohen S.P."/>
        </authorList>
    </citation>
    <scope>NUCLEOTIDE SEQUENCE [LARGE SCALE GENOMIC DNA]</scope>
    <source>
        <strain evidence="1 2">GH-19</strain>
    </source>
</reference>
<dbReference type="Proteomes" id="UP001498398">
    <property type="component" value="Unassembled WGS sequence"/>
</dbReference>
<sequence>MSHFQYYKFPDQLTPWFGPNHKPPPLLLGAMVTLSDFSKHARHVGLLISTCTPTGQPALASTSPKRLAEYYNGGSDGNLSLRGIWTKGRKKHMLTIYSNHSFSSD</sequence>
<evidence type="ECO:0000313" key="1">
    <source>
        <dbReference type="EMBL" id="KAK7434058.1"/>
    </source>
</evidence>
<protein>
    <submittedName>
        <fullName evidence="1">Uncharacterized protein</fullName>
    </submittedName>
</protein>
<gene>
    <name evidence="1" type="ORF">VKT23_020384</name>
</gene>
<name>A0ABR1IJ50_9AGAR</name>
<organism evidence="1 2">
    <name type="scientific">Marasmiellus scandens</name>
    <dbReference type="NCBI Taxonomy" id="2682957"/>
    <lineage>
        <taxon>Eukaryota</taxon>
        <taxon>Fungi</taxon>
        <taxon>Dikarya</taxon>
        <taxon>Basidiomycota</taxon>
        <taxon>Agaricomycotina</taxon>
        <taxon>Agaricomycetes</taxon>
        <taxon>Agaricomycetidae</taxon>
        <taxon>Agaricales</taxon>
        <taxon>Marasmiineae</taxon>
        <taxon>Omphalotaceae</taxon>
        <taxon>Marasmiellus</taxon>
    </lineage>
</organism>